<evidence type="ECO:0000313" key="2">
    <source>
        <dbReference type="EMBL" id="PWN01454.1"/>
    </source>
</evidence>
<feature type="compositionally biased region" description="Low complexity" evidence="1">
    <location>
        <begin position="49"/>
        <end position="59"/>
    </location>
</feature>
<evidence type="ECO:0000256" key="1">
    <source>
        <dbReference type="SAM" id="MobiDB-lite"/>
    </source>
</evidence>
<feature type="region of interest" description="Disordered" evidence="1">
    <location>
        <begin position="36"/>
        <end position="59"/>
    </location>
</feature>
<accession>A0A316TGJ1</accession>
<organism evidence="2 3">
    <name type="scientific">Nocardioides silvaticus</name>
    <dbReference type="NCBI Taxonomy" id="2201891"/>
    <lineage>
        <taxon>Bacteria</taxon>
        <taxon>Bacillati</taxon>
        <taxon>Actinomycetota</taxon>
        <taxon>Actinomycetes</taxon>
        <taxon>Propionibacteriales</taxon>
        <taxon>Nocardioidaceae</taxon>
        <taxon>Nocardioides</taxon>
    </lineage>
</organism>
<keyword evidence="3" id="KW-1185">Reference proteome</keyword>
<sequence length="59" mass="5868">MRANMTADKRGGAFGPEVEFPADAAPYDALAAFAGRRVPHPDGLPDTPGRAGSAGSAAG</sequence>
<protein>
    <submittedName>
        <fullName evidence="2">Uncharacterized protein</fullName>
    </submittedName>
</protein>
<dbReference type="AlphaFoldDB" id="A0A316TGJ1"/>
<name>A0A316TGJ1_9ACTN</name>
<feature type="region of interest" description="Disordered" evidence="1">
    <location>
        <begin position="1"/>
        <end position="20"/>
    </location>
</feature>
<comment type="caution">
    <text evidence="2">The sequence shown here is derived from an EMBL/GenBank/DDBJ whole genome shotgun (WGS) entry which is preliminary data.</text>
</comment>
<proteinExistence type="predicted"/>
<gene>
    <name evidence="2" type="ORF">DJ010_18050</name>
</gene>
<dbReference type="Proteomes" id="UP000245507">
    <property type="component" value="Unassembled WGS sequence"/>
</dbReference>
<dbReference type="EMBL" id="QGDD01000009">
    <property type="protein sequence ID" value="PWN01454.1"/>
    <property type="molecule type" value="Genomic_DNA"/>
</dbReference>
<evidence type="ECO:0000313" key="3">
    <source>
        <dbReference type="Proteomes" id="UP000245507"/>
    </source>
</evidence>
<reference evidence="2 3" key="1">
    <citation type="submission" date="2018-05" db="EMBL/GenBank/DDBJ databases">
        <title>Nocardioides silvaticus genome.</title>
        <authorList>
            <person name="Li C."/>
            <person name="Wang G."/>
        </authorList>
    </citation>
    <scope>NUCLEOTIDE SEQUENCE [LARGE SCALE GENOMIC DNA]</scope>
    <source>
        <strain evidence="2 3">CCTCC AB 2018079</strain>
    </source>
</reference>